<dbReference type="OrthoDB" id="5914299at2"/>
<dbReference type="FunFam" id="1.10.10.10:FF:000001">
    <property type="entry name" value="LysR family transcriptional regulator"/>
    <property type="match status" value="1"/>
</dbReference>
<dbReference type="RefSeq" id="WP_089452706.1">
    <property type="nucleotide sequence ID" value="NZ_NKFA01000010.1"/>
</dbReference>
<proteinExistence type="inferred from homology"/>
<dbReference type="PANTHER" id="PTHR30419:SF8">
    <property type="entry name" value="NITROGEN ASSIMILATION TRANSCRIPTIONAL ACTIVATOR-RELATED"/>
    <property type="match status" value="1"/>
</dbReference>
<dbReference type="GO" id="GO:0005829">
    <property type="term" value="C:cytosol"/>
    <property type="evidence" value="ECO:0007669"/>
    <property type="project" value="TreeGrafter"/>
</dbReference>
<dbReference type="Proteomes" id="UP000214600">
    <property type="component" value="Unassembled WGS sequence"/>
</dbReference>
<dbReference type="InterPro" id="IPR000847">
    <property type="entry name" value="LysR_HTH_N"/>
</dbReference>
<keyword evidence="2" id="KW-0805">Transcription regulation</keyword>
<dbReference type="InterPro" id="IPR005119">
    <property type="entry name" value="LysR_subst-bd"/>
</dbReference>
<dbReference type="Gene3D" id="1.10.10.10">
    <property type="entry name" value="Winged helix-like DNA-binding domain superfamily/Winged helix DNA-binding domain"/>
    <property type="match status" value="1"/>
</dbReference>
<dbReference type="AlphaFoldDB" id="A0A228IAM1"/>
<keyword evidence="4" id="KW-0804">Transcription</keyword>
<comment type="similarity">
    <text evidence="1">Belongs to the LysR transcriptional regulatory family.</text>
</comment>
<organism evidence="6 7">
    <name type="scientific">Burkholderia aenigmatica</name>
    <dbReference type="NCBI Taxonomy" id="2015348"/>
    <lineage>
        <taxon>Bacteria</taxon>
        <taxon>Pseudomonadati</taxon>
        <taxon>Pseudomonadota</taxon>
        <taxon>Betaproteobacteria</taxon>
        <taxon>Burkholderiales</taxon>
        <taxon>Burkholderiaceae</taxon>
        <taxon>Burkholderia</taxon>
        <taxon>Burkholderia cepacia complex</taxon>
    </lineage>
</organism>
<evidence type="ECO:0000256" key="1">
    <source>
        <dbReference type="ARBA" id="ARBA00009437"/>
    </source>
</evidence>
<evidence type="ECO:0000256" key="2">
    <source>
        <dbReference type="ARBA" id="ARBA00023015"/>
    </source>
</evidence>
<reference evidence="7" key="1">
    <citation type="submission" date="2017-06" db="EMBL/GenBank/DDBJ databases">
        <authorList>
            <person name="LiPuma J."/>
            <person name="Spilker T."/>
        </authorList>
    </citation>
    <scope>NUCLEOTIDE SEQUENCE [LARGE SCALE GENOMIC DNA]</scope>
    <source>
        <strain evidence="7">AU17325</strain>
    </source>
</reference>
<dbReference type="PROSITE" id="PS50931">
    <property type="entry name" value="HTH_LYSR"/>
    <property type="match status" value="1"/>
</dbReference>
<feature type="domain" description="HTH lysR-type" evidence="5">
    <location>
        <begin position="10"/>
        <end position="67"/>
    </location>
</feature>
<dbReference type="GO" id="GO:0003700">
    <property type="term" value="F:DNA-binding transcription factor activity"/>
    <property type="evidence" value="ECO:0007669"/>
    <property type="project" value="InterPro"/>
</dbReference>
<name>A0A228IAM1_9BURK</name>
<dbReference type="InterPro" id="IPR050950">
    <property type="entry name" value="HTH-type_LysR_regulators"/>
</dbReference>
<gene>
    <name evidence="6" type="ORF">CFB84_26665</name>
</gene>
<evidence type="ECO:0000259" key="5">
    <source>
        <dbReference type="PROSITE" id="PS50931"/>
    </source>
</evidence>
<dbReference type="SUPFAM" id="SSF46785">
    <property type="entry name" value="Winged helix' DNA-binding domain"/>
    <property type="match status" value="1"/>
</dbReference>
<dbReference type="InterPro" id="IPR036390">
    <property type="entry name" value="WH_DNA-bd_sf"/>
</dbReference>
<evidence type="ECO:0000256" key="3">
    <source>
        <dbReference type="ARBA" id="ARBA00023125"/>
    </source>
</evidence>
<evidence type="ECO:0000313" key="7">
    <source>
        <dbReference type="Proteomes" id="UP000214600"/>
    </source>
</evidence>
<dbReference type="CDD" id="cd05466">
    <property type="entry name" value="PBP2_LTTR_substrate"/>
    <property type="match status" value="1"/>
</dbReference>
<evidence type="ECO:0000256" key="4">
    <source>
        <dbReference type="ARBA" id="ARBA00023163"/>
    </source>
</evidence>
<dbReference type="Pfam" id="PF03466">
    <property type="entry name" value="LysR_substrate"/>
    <property type="match status" value="1"/>
</dbReference>
<dbReference type="InterPro" id="IPR036388">
    <property type="entry name" value="WH-like_DNA-bd_sf"/>
</dbReference>
<reference evidence="6 7" key="2">
    <citation type="submission" date="2017-08" db="EMBL/GenBank/DDBJ databases">
        <title>WGS of novel Burkholderia cepaca complex species.</title>
        <authorList>
            <person name="Lipuma J."/>
            <person name="Spilker T."/>
        </authorList>
    </citation>
    <scope>NUCLEOTIDE SEQUENCE [LARGE SCALE GENOMIC DNA]</scope>
    <source>
        <strain evidence="6 7">AU17325</strain>
    </source>
</reference>
<comment type="caution">
    <text evidence="6">The sequence shown here is derived from an EMBL/GenBank/DDBJ whole genome shotgun (WGS) entry which is preliminary data.</text>
</comment>
<dbReference type="SUPFAM" id="SSF53850">
    <property type="entry name" value="Periplasmic binding protein-like II"/>
    <property type="match status" value="1"/>
</dbReference>
<dbReference type="Gene3D" id="3.40.190.290">
    <property type="match status" value="1"/>
</dbReference>
<dbReference type="PANTHER" id="PTHR30419">
    <property type="entry name" value="HTH-TYPE TRANSCRIPTIONAL REGULATOR YBHD"/>
    <property type="match status" value="1"/>
</dbReference>
<sequence>MDGDRLRRRLKLRDLDTLMTVISAGGMRKAAEQLHMSQPAVSKAIADLEGLLGVRLLDRSRHGVEPTVFGQALLKRGTAIFDELRRGAVDMAFLADPDAGELSIGCVETITAGLAAAIIEEMSEQHPRLTFSVASGDAPVLQAHFLRERICELVVARPFAAAPEPDMIGEPLFHEQMKIVVSNRSAWAAKRRRLVLADLVDAPWILSPNEIGQHSPIVEAFRAIDAEPPVVRVLTGSLNLRRTLLRTGRFVTVMPHSLLRFGPDQEWIKVLPIELPTWTVPTMLITLRNRTLSPVAERFAEHARTLARSLAAD</sequence>
<keyword evidence="3" id="KW-0238">DNA-binding</keyword>
<accession>A0A228IAM1</accession>
<protein>
    <submittedName>
        <fullName evidence="6">Transcriptional regulator</fullName>
    </submittedName>
</protein>
<dbReference type="Pfam" id="PF00126">
    <property type="entry name" value="HTH_1"/>
    <property type="match status" value="1"/>
</dbReference>
<evidence type="ECO:0000313" key="6">
    <source>
        <dbReference type="EMBL" id="OXI39478.1"/>
    </source>
</evidence>
<dbReference type="PRINTS" id="PR00039">
    <property type="entry name" value="HTHLYSR"/>
</dbReference>
<dbReference type="EMBL" id="NKFA01000010">
    <property type="protein sequence ID" value="OXI39478.1"/>
    <property type="molecule type" value="Genomic_DNA"/>
</dbReference>
<dbReference type="GO" id="GO:0003677">
    <property type="term" value="F:DNA binding"/>
    <property type="evidence" value="ECO:0007669"/>
    <property type="project" value="UniProtKB-KW"/>
</dbReference>